<evidence type="ECO:0000313" key="16">
    <source>
        <dbReference type="EMBL" id="MBH8593738.1"/>
    </source>
</evidence>
<feature type="domain" description="Aspartate/homoserine dehydrogenase NAD-binding" evidence="15">
    <location>
        <begin position="10"/>
        <end position="128"/>
    </location>
</feature>
<dbReference type="PROSITE" id="PS01042">
    <property type="entry name" value="HOMOSER_DHGENASE"/>
    <property type="match status" value="1"/>
</dbReference>
<dbReference type="SUPFAM" id="SSF55347">
    <property type="entry name" value="Glyceraldehyde-3-phosphate dehydrogenase-like, C-terminal domain"/>
    <property type="match status" value="1"/>
</dbReference>
<dbReference type="Proteomes" id="UP000633619">
    <property type="component" value="Unassembled WGS sequence"/>
</dbReference>
<dbReference type="Pfam" id="PF00742">
    <property type="entry name" value="Homoserine_dh"/>
    <property type="match status" value="1"/>
</dbReference>
<dbReference type="InterPro" id="IPR036291">
    <property type="entry name" value="NAD(P)-bd_dom_sf"/>
</dbReference>
<evidence type="ECO:0000256" key="12">
    <source>
        <dbReference type="RuleBase" id="RU000579"/>
    </source>
</evidence>
<sequence>MEKVNVALLGLGTVGSGVWKMLKENQDVIARKTGKWYQVHAILVKDPGKKRDLEITDARITTDFSQVLTEETDVLVEVMGGVEPAYSYIKQAMKKGCHVVTANKELIAKHGMELEQLAKQCQVQLRYEASVGGGIPVISTLRHFLKANRIDRIQGILNGTTNYILTQMQEKGHSFAEVLKKAQEKGYAESDPSSDVEGLDAVYKLTILMRLAFQARVSVSDIFYQGITDILSGELQLAGKLGYSVKLLAQAEKFGENGPVSGSVLPTLVPKEHPLASVRDVYNAMTVEGDYVQDLTLVGQGAGQKPTASAVVEDLLNTNGFAEQNPLPVKEPWMLSGDDLFPTRFLLLKVRGQVTESMLSPSFCKEASSLALLPAEEHTFIGLILRGWTQEKTDALVSTWDGKVDGIRIRPVLSGEATGSKRSLPLARTM</sequence>
<dbReference type="GO" id="GO:0050661">
    <property type="term" value="F:NADP binding"/>
    <property type="evidence" value="ECO:0007669"/>
    <property type="project" value="InterPro"/>
</dbReference>
<feature type="domain" description="Homoserine dehydrogenase catalytic" evidence="14">
    <location>
        <begin position="136"/>
        <end position="316"/>
    </location>
</feature>
<dbReference type="RefSeq" id="WP_181731175.1">
    <property type="nucleotide sequence ID" value="NZ_JACEIR010000001.1"/>
</dbReference>
<keyword evidence="7 12" id="KW-0791">Threonine biosynthesis</keyword>
<comment type="pathway">
    <text evidence="1 12">Amino-acid biosynthesis; L-threonine biosynthesis; L-threonine from L-aspartate: step 3/5.</text>
</comment>
<evidence type="ECO:0000259" key="15">
    <source>
        <dbReference type="Pfam" id="PF03447"/>
    </source>
</evidence>
<evidence type="ECO:0000256" key="3">
    <source>
        <dbReference type="ARBA" id="ARBA00006753"/>
    </source>
</evidence>
<keyword evidence="10 12" id="KW-0486">Methionine biosynthesis</keyword>
<comment type="pathway">
    <text evidence="2 12">Amino-acid biosynthesis; L-methionine biosynthesis via de novo pathway; L-homoserine from L-aspartate: step 3/3.</text>
</comment>
<evidence type="ECO:0000256" key="9">
    <source>
        <dbReference type="ARBA" id="ARBA00023053"/>
    </source>
</evidence>
<evidence type="ECO:0000256" key="5">
    <source>
        <dbReference type="ARBA" id="ARBA00013376"/>
    </source>
</evidence>
<dbReference type="NCBIfam" id="NF004976">
    <property type="entry name" value="PRK06349.1"/>
    <property type="match status" value="1"/>
</dbReference>
<dbReference type="FunFam" id="3.30.360.10:FF:000005">
    <property type="entry name" value="Homoserine dehydrogenase"/>
    <property type="match status" value="1"/>
</dbReference>
<keyword evidence="12" id="KW-0521">NADP</keyword>
<evidence type="ECO:0000256" key="2">
    <source>
        <dbReference type="ARBA" id="ARBA00005062"/>
    </source>
</evidence>
<evidence type="ECO:0000256" key="13">
    <source>
        <dbReference type="RuleBase" id="RU004171"/>
    </source>
</evidence>
<dbReference type="SUPFAM" id="SSF51735">
    <property type="entry name" value="NAD(P)-binding Rossmann-fold domains"/>
    <property type="match status" value="1"/>
</dbReference>
<gene>
    <name evidence="16" type="ORF">I8U20_00155</name>
</gene>
<dbReference type="GO" id="GO:0004412">
    <property type="term" value="F:homoserine dehydrogenase activity"/>
    <property type="evidence" value="ECO:0007669"/>
    <property type="project" value="UniProtKB-EC"/>
</dbReference>
<proteinExistence type="inferred from homology"/>
<evidence type="ECO:0000256" key="7">
    <source>
        <dbReference type="ARBA" id="ARBA00022697"/>
    </source>
</evidence>
<comment type="caution">
    <text evidence="16">The sequence shown here is derived from an EMBL/GenBank/DDBJ whole genome shotgun (WGS) entry which is preliminary data.</text>
</comment>
<comment type="catalytic activity">
    <reaction evidence="11">
        <text>L-homoserine + NADP(+) = L-aspartate 4-semialdehyde + NADPH + H(+)</text>
        <dbReference type="Rhea" id="RHEA:15761"/>
        <dbReference type="ChEBI" id="CHEBI:15378"/>
        <dbReference type="ChEBI" id="CHEBI:57476"/>
        <dbReference type="ChEBI" id="CHEBI:57783"/>
        <dbReference type="ChEBI" id="CHEBI:58349"/>
        <dbReference type="ChEBI" id="CHEBI:537519"/>
        <dbReference type="EC" id="1.1.1.3"/>
    </reaction>
    <physiologicalReaction direction="right-to-left" evidence="11">
        <dbReference type="Rhea" id="RHEA:15763"/>
    </physiologicalReaction>
</comment>
<dbReference type="AlphaFoldDB" id="A0A8I1A3A4"/>
<dbReference type="InterPro" id="IPR019811">
    <property type="entry name" value="HDH_CS"/>
</dbReference>
<dbReference type="Gene3D" id="3.40.50.720">
    <property type="entry name" value="NAD(P)-binding Rossmann-like Domain"/>
    <property type="match status" value="1"/>
</dbReference>
<protein>
    <recommendedName>
        <fullName evidence="5 12">Homoserine dehydrogenase</fullName>
        <ecNumber evidence="4 12">1.1.1.3</ecNumber>
    </recommendedName>
</protein>
<organism evidence="16 17">
    <name type="scientific">Thermoactinomyces intermedius</name>
    <dbReference type="NCBI Taxonomy" id="2024"/>
    <lineage>
        <taxon>Bacteria</taxon>
        <taxon>Bacillati</taxon>
        <taxon>Bacillota</taxon>
        <taxon>Bacilli</taxon>
        <taxon>Bacillales</taxon>
        <taxon>Thermoactinomycetaceae</taxon>
        <taxon>Thermoactinomyces</taxon>
    </lineage>
</organism>
<dbReference type="PANTHER" id="PTHR43331">
    <property type="entry name" value="HOMOSERINE DEHYDROGENASE"/>
    <property type="match status" value="1"/>
</dbReference>
<evidence type="ECO:0000313" key="17">
    <source>
        <dbReference type="Proteomes" id="UP000633619"/>
    </source>
</evidence>
<dbReference type="GO" id="GO:0009086">
    <property type="term" value="P:methionine biosynthetic process"/>
    <property type="evidence" value="ECO:0007669"/>
    <property type="project" value="UniProtKB-KW"/>
</dbReference>
<evidence type="ECO:0000256" key="1">
    <source>
        <dbReference type="ARBA" id="ARBA00005056"/>
    </source>
</evidence>
<evidence type="ECO:0000256" key="10">
    <source>
        <dbReference type="ARBA" id="ARBA00023167"/>
    </source>
</evidence>
<dbReference type="InterPro" id="IPR001342">
    <property type="entry name" value="HDH_cat"/>
</dbReference>
<keyword evidence="6 12" id="KW-0028">Amino-acid biosynthesis</keyword>
<dbReference type="UniPathway" id="UPA00051">
    <property type="reaction ID" value="UER00465"/>
</dbReference>
<reference evidence="16 17" key="1">
    <citation type="submission" date="2020-12" db="EMBL/GenBank/DDBJ databases">
        <title>WGS of Thermoactinomyces spp.</title>
        <authorList>
            <person name="Cheng K."/>
        </authorList>
    </citation>
    <scope>NUCLEOTIDE SEQUENCE [LARGE SCALE GENOMIC DNA]</scope>
    <source>
        <strain evidence="17">CICC 10671\DSM 43846</strain>
    </source>
</reference>
<keyword evidence="8 12" id="KW-0560">Oxidoreductase</keyword>
<keyword evidence="9" id="KW-0915">Sodium</keyword>
<accession>A0A8I1A3A4</accession>
<dbReference type="InterPro" id="IPR005106">
    <property type="entry name" value="Asp/hSer_DH_NAD-bd"/>
</dbReference>
<name>A0A8I1A3A4_THEIN</name>
<dbReference type="PANTHER" id="PTHR43331:SF1">
    <property type="entry name" value="HOMOSERINE DEHYDROGENASE"/>
    <property type="match status" value="1"/>
</dbReference>
<comment type="similarity">
    <text evidence="3 13">Belongs to the homoserine dehydrogenase family.</text>
</comment>
<dbReference type="EC" id="1.1.1.3" evidence="4 12"/>
<evidence type="ECO:0000256" key="6">
    <source>
        <dbReference type="ARBA" id="ARBA00022605"/>
    </source>
</evidence>
<evidence type="ECO:0000256" key="4">
    <source>
        <dbReference type="ARBA" id="ARBA00013213"/>
    </source>
</evidence>
<dbReference type="Gene3D" id="3.30.360.10">
    <property type="entry name" value="Dihydrodipicolinate Reductase, domain 2"/>
    <property type="match status" value="1"/>
</dbReference>
<dbReference type="Pfam" id="PF03447">
    <property type="entry name" value="NAD_binding_3"/>
    <property type="match status" value="1"/>
</dbReference>
<dbReference type="GO" id="GO:0009088">
    <property type="term" value="P:threonine biosynthetic process"/>
    <property type="evidence" value="ECO:0007669"/>
    <property type="project" value="UniProtKB-UniPathway"/>
</dbReference>
<dbReference type="EMBL" id="JAECVW010000001">
    <property type="protein sequence ID" value="MBH8593738.1"/>
    <property type="molecule type" value="Genomic_DNA"/>
</dbReference>
<dbReference type="UniPathway" id="UPA00050">
    <property type="reaction ID" value="UER00063"/>
</dbReference>
<evidence type="ECO:0000256" key="11">
    <source>
        <dbReference type="ARBA" id="ARBA00048841"/>
    </source>
</evidence>
<keyword evidence="17" id="KW-1185">Reference proteome</keyword>
<evidence type="ECO:0000256" key="8">
    <source>
        <dbReference type="ARBA" id="ARBA00023002"/>
    </source>
</evidence>
<evidence type="ECO:0000259" key="14">
    <source>
        <dbReference type="Pfam" id="PF00742"/>
    </source>
</evidence>